<reference evidence="3 4" key="1">
    <citation type="journal article" date="2024" name="Nat. Commun.">
        <title>Phylogenomics reveals the evolutionary origins of lichenization in chlorophyte algae.</title>
        <authorList>
            <person name="Puginier C."/>
            <person name="Libourel C."/>
            <person name="Otte J."/>
            <person name="Skaloud P."/>
            <person name="Haon M."/>
            <person name="Grisel S."/>
            <person name="Petersen M."/>
            <person name="Berrin J.G."/>
            <person name="Delaux P.M."/>
            <person name="Dal Grande F."/>
            <person name="Keller J."/>
        </authorList>
    </citation>
    <scope>NUCLEOTIDE SEQUENCE [LARGE SCALE GENOMIC DNA]</scope>
    <source>
        <strain evidence="3 4">SAG 216-7</strain>
    </source>
</reference>
<sequence>MGDCHLLVLAVTIALAVCCVADDKRLLTVLVAQQRGTVPTIPENLTKIEMPLPNAEIESNRGSRSNATANPPKPMGILLAPDSWPIETSGDAQPSAPAPNLQPGAMHPHSAPAPETAIGKSVASYSISNDSSSAPLSICPKNPALVDSNLRRSAFECRVYIYHRDGGYADSTAWFVTKRSHVVTAGHAVADGGTGTYNDELSGDLLVQ</sequence>
<feature type="compositionally biased region" description="Polar residues" evidence="1">
    <location>
        <begin position="60"/>
        <end position="69"/>
    </location>
</feature>
<keyword evidence="4" id="KW-1185">Reference proteome</keyword>
<evidence type="ECO:0000256" key="2">
    <source>
        <dbReference type="SAM" id="SignalP"/>
    </source>
</evidence>
<name>A0ABR2YZF5_9CHLO</name>
<keyword evidence="2" id="KW-0732">Signal</keyword>
<comment type="caution">
    <text evidence="3">The sequence shown here is derived from an EMBL/GenBank/DDBJ whole genome shotgun (WGS) entry which is preliminary data.</text>
</comment>
<evidence type="ECO:0000256" key="1">
    <source>
        <dbReference type="SAM" id="MobiDB-lite"/>
    </source>
</evidence>
<dbReference type="EMBL" id="JALJOT010000002">
    <property type="protein sequence ID" value="KAK9917052.1"/>
    <property type="molecule type" value="Genomic_DNA"/>
</dbReference>
<protein>
    <recommendedName>
        <fullName evidence="5">Peptidase S1 domain-containing protein</fullName>
    </recommendedName>
</protein>
<feature type="signal peptide" evidence="2">
    <location>
        <begin position="1"/>
        <end position="21"/>
    </location>
</feature>
<accession>A0ABR2YZF5</accession>
<organism evidence="3 4">
    <name type="scientific">Coccomyxa subellipsoidea</name>
    <dbReference type="NCBI Taxonomy" id="248742"/>
    <lineage>
        <taxon>Eukaryota</taxon>
        <taxon>Viridiplantae</taxon>
        <taxon>Chlorophyta</taxon>
        <taxon>core chlorophytes</taxon>
        <taxon>Trebouxiophyceae</taxon>
        <taxon>Trebouxiophyceae incertae sedis</taxon>
        <taxon>Coccomyxaceae</taxon>
        <taxon>Coccomyxa</taxon>
    </lineage>
</organism>
<evidence type="ECO:0000313" key="3">
    <source>
        <dbReference type="EMBL" id="KAK9917052.1"/>
    </source>
</evidence>
<feature type="chain" id="PRO_5046855290" description="Peptidase S1 domain-containing protein" evidence="2">
    <location>
        <begin position="22"/>
        <end position="208"/>
    </location>
</feature>
<proteinExistence type="predicted"/>
<gene>
    <name evidence="3" type="ORF">WJX75_000329</name>
</gene>
<feature type="region of interest" description="Disordered" evidence="1">
    <location>
        <begin position="54"/>
        <end position="115"/>
    </location>
</feature>
<dbReference type="Proteomes" id="UP001491310">
    <property type="component" value="Unassembled WGS sequence"/>
</dbReference>
<evidence type="ECO:0000313" key="4">
    <source>
        <dbReference type="Proteomes" id="UP001491310"/>
    </source>
</evidence>
<evidence type="ECO:0008006" key="5">
    <source>
        <dbReference type="Google" id="ProtNLM"/>
    </source>
</evidence>